<name>A0A7S4KVN3_GUITH</name>
<feature type="compositionally biased region" description="Low complexity" evidence="1">
    <location>
        <begin position="205"/>
        <end position="214"/>
    </location>
</feature>
<gene>
    <name evidence="3" type="ORF">GTHE00462_LOCUS18803</name>
</gene>
<organism evidence="3">
    <name type="scientific">Guillardia theta</name>
    <name type="common">Cryptophyte</name>
    <name type="synonym">Cryptomonas phi</name>
    <dbReference type="NCBI Taxonomy" id="55529"/>
    <lineage>
        <taxon>Eukaryota</taxon>
        <taxon>Cryptophyceae</taxon>
        <taxon>Pyrenomonadales</taxon>
        <taxon>Geminigeraceae</taxon>
        <taxon>Guillardia</taxon>
    </lineage>
</organism>
<feature type="chain" id="PRO_5031438373" evidence="2">
    <location>
        <begin position="33"/>
        <end position="381"/>
    </location>
</feature>
<accession>A0A7S4KVN3</accession>
<evidence type="ECO:0000313" key="3">
    <source>
        <dbReference type="EMBL" id="CAE2306351.1"/>
    </source>
</evidence>
<proteinExistence type="predicted"/>
<feature type="region of interest" description="Disordered" evidence="1">
    <location>
        <begin position="205"/>
        <end position="228"/>
    </location>
</feature>
<dbReference type="AlphaFoldDB" id="A0A7S4KVN3"/>
<reference evidence="3" key="1">
    <citation type="submission" date="2021-01" db="EMBL/GenBank/DDBJ databases">
        <authorList>
            <person name="Corre E."/>
            <person name="Pelletier E."/>
            <person name="Niang G."/>
            <person name="Scheremetjew M."/>
            <person name="Finn R."/>
            <person name="Kale V."/>
            <person name="Holt S."/>
            <person name="Cochrane G."/>
            <person name="Meng A."/>
            <person name="Brown T."/>
            <person name="Cohen L."/>
        </authorList>
    </citation>
    <scope>NUCLEOTIDE SEQUENCE</scope>
    <source>
        <strain evidence="3">CCMP 2712</strain>
    </source>
</reference>
<feature type="signal peptide" evidence="2">
    <location>
        <begin position="1"/>
        <end position="32"/>
    </location>
</feature>
<dbReference type="EMBL" id="HBKN01024056">
    <property type="protein sequence ID" value="CAE2306351.1"/>
    <property type="molecule type" value="Transcribed_RNA"/>
</dbReference>
<sequence>MYQQAAADESKRSSRGMLALLSALVLLVGGCALVGSRQDLGQGLVLLEQGNRGRVLAIERTSNELKKKAKIEDERARALRKQANIDYDKAEELLKDVGITTHWVGQMAREEASLSEEMRMDKENIKEDKRKLLHVEVLKKEIAKLKSVLQERQKKLDASKQLLASTRSDLLRDQRRHQAQEKNVARLLHQADTFADEAEKSLKRSQQLRLSSESSFKDQASEETAADDFQKANKLKRASSVDTRKALDARSKARLGQEYVAMLKQMVAKERRDVAVDRKLRDQDVAGASKEQSAVDRLLKEEKQLSRPSLLAEEAATKSDLVKVQERLKEEEAAVTHKQTEAKREQLRAMHLLHMSHKLQGKAADALAASTKTIQMEEKEA</sequence>
<evidence type="ECO:0000256" key="2">
    <source>
        <dbReference type="SAM" id="SignalP"/>
    </source>
</evidence>
<evidence type="ECO:0000256" key="1">
    <source>
        <dbReference type="SAM" id="MobiDB-lite"/>
    </source>
</evidence>
<keyword evidence="2" id="KW-0732">Signal</keyword>
<protein>
    <submittedName>
        <fullName evidence="3">Uncharacterized protein</fullName>
    </submittedName>
</protein>